<feature type="transmembrane region" description="Helical" evidence="9">
    <location>
        <begin position="69"/>
        <end position="93"/>
    </location>
</feature>
<evidence type="ECO:0000256" key="9">
    <source>
        <dbReference type="SAM" id="Phobius"/>
    </source>
</evidence>
<dbReference type="PROSITE" id="PS00216">
    <property type="entry name" value="SUGAR_TRANSPORT_1"/>
    <property type="match status" value="1"/>
</dbReference>
<dbReference type="EMBL" id="LR899532">
    <property type="protein sequence ID" value="CAD7240229.1"/>
    <property type="molecule type" value="Genomic_DNA"/>
</dbReference>
<keyword evidence="7 9" id="KW-0472">Membrane</keyword>
<evidence type="ECO:0000256" key="1">
    <source>
        <dbReference type="ARBA" id="ARBA00004651"/>
    </source>
</evidence>
<evidence type="ECO:0000256" key="3">
    <source>
        <dbReference type="ARBA" id="ARBA00022475"/>
    </source>
</evidence>
<keyword evidence="2" id="KW-0813">Transport</keyword>
<feature type="domain" description="Major facilitator superfamily (MFS) profile" evidence="10">
    <location>
        <begin position="71"/>
        <end position="499"/>
    </location>
</feature>
<feature type="transmembrane region" description="Helical" evidence="9">
    <location>
        <begin position="342"/>
        <end position="360"/>
    </location>
</feature>
<evidence type="ECO:0000256" key="2">
    <source>
        <dbReference type="ARBA" id="ARBA00022448"/>
    </source>
</evidence>
<protein>
    <recommendedName>
        <fullName evidence="10">Major facilitator superfamily (MFS) profile domain-containing protein</fullName>
    </recommendedName>
</protein>
<dbReference type="FunFam" id="1.20.1250.20:FF:000218">
    <property type="entry name" value="facilitated trehalose transporter Tret1"/>
    <property type="match status" value="1"/>
</dbReference>
<evidence type="ECO:0000259" key="10">
    <source>
        <dbReference type="PROSITE" id="PS50850"/>
    </source>
</evidence>
<evidence type="ECO:0000313" key="11">
    <source>
        <dbReference type="EMBL" id="CAD7240229.1"/>
    </source>
</evidence>
<feature type="region of interest" description="Disordered" evidence="8">
    <location>
        <begin position="19"/>
        <end position="49"/>
    </location>
</feature>
<dbReference type="PANTHER" id="PTHR48021">
    <property type="match status" value="1"/>
</dbReference>
<keyword evidence="5 9" id="KW-0812">Transmembrane</keyword>
<feature type="transmembrane region" description="Helical" evidence="9">
    <location>
        <begin position="372"/>
        <end position="393"/>
    </location>
</feature>
<evidence type="ECO:0000256" key="4">
    <source>
        <dbReference type="ARBA" id="ARBA00022597"/>
    </source>
</evidence>
<feature type="transmembrane region" description="Helical" evidence="9">
    <location>
        <begin position="307"/>
        <end position="330"/>
    </location>
</feature>
<dbReference type="SUPFAM" id="SSF103473">
    <property type="entry name" value="MFS general substrate transporter"/>
    <property type="match status" value="1"/>
</dbReference>
<evidence type="ECO:0000256" key="8">
    <source>
        <dbReference type="SAM" id="MobiDB-lite"/>
    </source>
</evidence>
<dbReference type="InterPro" id="IPR036259">
    <property type="entry name" value="MFS_trans_sf"/>
</dbReference>
<comment type="subcellular location">
    <subcellularLocation>
        <location evidence="1">Cell membrane</location>
        <topology evidence="1">Multi-pass membrane protein</topology>
    </subcellularLocation>
</comment>
<feature type="transmembrane region" description="Helical" evidence="9">
    <location>
        <begin position="227"/>
        <end position="244"/>
    </location>
</feature>
<dbReference type="EMBL" id="CAJPEV010000015">
    <property type="protein sequence ID" value="CAG0878837.1"/>
    <property type="molecule type" value="Genomic_DNA"/>
</dbReference>
<evidence type="ECO:0000256" key="6">
    <source>
        <dbReference type="ARBA" id="ARBA00022989"/>
    </source>
</evidence>
<keyword evidence="3" id="KW-1003">Cell membrane</keyword>
<proteinExistence type="predicted"/>
<evidence type="ECO:0000313" key="12">
    <source>
        <dbReference type="Proteomes" id="UP000677054"/>
    </source>
</evidence>
<keyword evidence="4" id="KW-0762">Sugar transport</keyword>
<reference evidence="11" key="1">
    <citation type="submission" date="2020-11" db="EMBL/GenBank/DDBJ databases">
        <authorList>
            <person name="Tran Van P."/>
        </authorList>
    </citation>
    <scope>NUCLEOTIDE SEQUENCE</scope>
</reference>
<keyword evidence="6 9" id="KW-1133">Transmembrane helix</keyword>
<feature type="transmembrane region" description="Helical" evidence="9">
    <location>
        <begin position="473"/>
        <end position="493"/>
    </location>
</feature>
<feature type="transmembrane region" description="Helical" evidence="9">
    <location>
        <begin position="405"/>
        <end position="433"/>
    </location>
</feature>
<dbReference type="Gene3D" id="1.20.1250.20">
    <property type="entry name" value="MFS general substrate transporter like domains"/>
    <property type="match status" value="1"/>
</dbReference>
<dbReference type="GO" id="GO:0022857">
    <property type="term" value="F:transmembrane transporter activity"/>
    <property type="evidence" value="ECO:0007669"/>
    <property type="project" value="InterPro"/>
</dbReference>
<evidence type="ECO:0000256" key="5">
    <source>
        <dbReference type="ARBA" id="ARBA00022692"/>
    </source>
</evidence>
<feature type="transmembrane region" description="Helical" evidence="9">
    <location>
        <begin position="142"/>
        <end position="164"/>
    </location>
</feature>
<accession>A0A7R8WXW6</accession>
<dbReference type="Pfam" id="PF00083">
    <property type="entry name" value="Sugar_tr"/>
    <property type="match status" value="1"/>
</dbReference>
<organism evidence="11">
    <name type="scientific">Darwinula stevensoni</name>
    <dbReference type="NCBI Taxonomy" id="69355"/>
    <lineage>
        <taxon>Eukaryota</taxon>
        <taxon>Metazoa</taxon>
        <taxon>Ecdysozoa</taxon>
        <taxon>Arthropoda</taxon>
        <taxon>Crustacea</taxon>
        <taxon>Oligostraca</taxon>
        <taxon>Ostracoda</taxon>
        <taxon>Podocopa</taxon>
        <taxon>Podocopida</taxon>
        <taxon>Darwinulocopina</taxon>
        <taxon>Darwinuloidea</taxon>
        <taxon>Darwinulidae</taxon>
        <taxon>Darwinula</taxon>
    </lineage>
</organism>
<gene>
    <name evidence="11" type="ORF">DSTB1V02_LOCUS258</name>
</gene>
<dbReference type="InterPro" id="IPR050549">
    <property type="entry name" value="MFS_Trehalose_Transporter"/>
</dbReference>
<dbReference type="InterPro" id="IPR020846">
    <property type="entry name" value="MFS_dom"/>
</dbReference>
<keyword evidence="12" id="KW-1185">Reference proteome</keyword>
<dbReference type="PANTHER" id="PTHR48021:SF1">
    <property type="entry name" value="GH07001P-RELATED"/>
    <property type="match status" value="1"/>
</dbReference>
<dbReference type="InterPro" id="IPR005829">
    <property type="entry name" value="Sugar_transporter_CS"/>
</dbReference>
<name>A0A7R8WXW6_9CRUS</name>
<feature type="transmembrane region" description="Helical" evidence="9">
    <location>
        <begin position="113"/>
        <end position="135"/>
    </location>
</feature>
<dbReference type="Proteomes" id="UP000677054">
    <property type="component" value="Unassembled WGS sequence"/>
</dbReference>
<dbReference type="AlphaFoldDB" id="A0A7R8WXW6"/>
<dbReference type="OrthoDB" id="6346412at2759"/>
<evidence type="ECO:0000256" key="7">
    <source>
        <dbReference type="ARBA" id="ARBA00023136"/>
    </source>
</evidence>
<dbReference type="PROSITE" id="PS50850">
    <property type="entry name" value="MFS"/>
    <property type="match status" value="1"/>
</dbReference>
<dbReference type="InterPro" id="IPR005828">
    <property type="entry name" value="MFS_sugar_transport-like"/>
</dbReference>
<dbReference type="GO" id="GO:0005886">
    <property type="term" value="C:plasma membrane"/>
    <property type="evidence" value="ECO:0007669"/>
    <property type="project" value="UniProtKB-SubCell"/>
</dbReference>
<feature type="transmembrane region" description="Helical" evidence="9">
    <location>
        <begin position="445"/>
        <end position="467"/>
    </location>
</feature>
<sequence length="520" mass="57923">MHNRLSTATKITSVISTDINEDNPDGVSVPPITPDLLRQPKRSDTSPVLTRVDDAGKDGHAPYRLLNQFMVVIMAGSNGYLWGALTGFTAMGLHSIKTDPEAPFNVTQEYQSLFGGGGHLGSMAGALTGGFVAELLGRKRVLLLYILVYMGAWLLIAFPASLAMFITGRLITGFVCGTRHVSVYMYVSECAHPKIRARIGTSVQCCQMLGVLLNYILGSYLPWRELAIINACLPLLLFIAILFIPESPMWLIAKGRMEAARASLQRLRGRDIDVSAEFQDMTSHFQNTKSSLTSWKMIFRFSYLKPIFLLLIMVILRQFTGFVVILYYAFDIFRESGIGMNPYHGTMILGSFQFVAYLVGGYIMDRLGRRRAIVVSASVMGVAEFSLAIFYFLKSQDHLEHLVIFVPWFPLLALMITMIGFSLGAGSIIVISVGELVPIQIKNKATGLINFFVTGFAFTILEVFFYMVDAIQFYGTFWVFSCCCFGLALYFHFVMPETKGESLSQIERKVTQTNLDSKCS</sequence>